<evidence type="ECO:0000313" key="1">
    <source>
        <dbReference type="EMBL" id="EKC22459.1"/>
    </source>
</evidence>
<dbReference type="EMBL" id="JH815709">
    <property type="protein sequence ID" value="EKC22459.1"/>
    <property type="molecule type" value="Genomic_DNA"/>
</dbReference>
<accession>K1PU76</accession>
<dbReference type="InParanoid" id="K1PU76"/>
<sequence>MQRFLLGGVSLVHRSFNMGRVIQLSRDLVYTFSCLLEINGDKCLPYKAQRVSAVFHLLVANSSFYTRRI</sequence>
<dbReference type="AlphaFoldDB" id="K1PU76"/>
<name>K1PU76_MAGGI</name>
<proteinExistence type="predicted"/>
<dbReference type="HOGENOM" id="CLU_2778340_0_0_1"/>
<protein>
    <submittedName>
        <fullName evidence="1">Uncharacterized protein</fullName>
    </submittedName>
</protein>
<reference evidence="1" key="1">
    <citation type="journal article" date="2012" name="Nature">
        <title>The oyster genome reveals stress adaptation and complexity of shell formation.</title>
        <authorList>
            <person name="Zhang G."/>
            <person name="Fang X."/>
            <person name="Guo X."/>
            <person name="Li L."/>
            <person name="Luo R."/>
            <person name="Xu F."/>
            <person name="Yang P."/>
            <person name="Zhang L."/>
            <person name="Wang X."/>
            <person name="Qi H."/>
            <person name="Xiong Z."/>
            <person name="Que H."/>
            <person name="Xie Y."/>
            <person name="Holland P.W."/>
            <person name="Paps J."/>
            <person name="Zhu Y."/>
            <person name="Wu F."/>
            <person name="Chen Y."/>
            <person name="Wang J."/>
            <person name="Peng C."/>
            <person name="Meng J."/>
            <person name="Yang L."/>
            <person name="Liu J."/>
            <person name="Wen B."/>
            <person name="Zhang N."/>
            <person name="Huang Z."/>
            <person name="Zhu Q."/>
            <person name="Feng Y."/>
            <person name="Mount A."/>
            <person name="Hedgecock D."/>
            <person name="Xu Z."/>
            <person name="Liu Y."/>
            <person name="Domazet-Loso T."/>
            <person name="Du Y."/>
            <person name="Sun X."/>
            <person name="Zhang S."/>
            <person name="Liu B."/>
            <person name="Cheng P."/>
            <person name="Jiang X."/>
            <person name="Li J."/>
            <person name="Fan D."/>
            <person name="Wang W."/>
            <person name="Fu W."/>
            <person name="Wang T."/>
            <person name="Wang B."/>
            <person name="Zhang J."/>
            <person name="Peng Z."/>
            <person name="Li Y."/>
            <person name="Li N."/>
            <person name="Wang J."/>
            <person name="Chen M."/>
            <person name="He Y."/>
            <person name="Tan F."/>
            <person name="Song X."/>
            <person name="Zheng Q."/>
            <person name="Huang R."/>
            <person name="Yang H."/>
            <person name="Du X."/>
            <person name="Chen L."/>
            <person name="Yang M."/>
            <person name="Gaffney P.M."/>
            <person name="Wang S."/>
            <person name="Luo L."/>
            <person name="She Z."/>
            <person name="Ming Y."/>
            <person name="Huang W."/>
            <person name="Zhang S."/>
            <person name="Huang B."/>
            <person name="Zhang Y."/>
            <person name="Qu T."/>
            <person name="Ni P."/>
            <person name="Miao G."/>
            <person name="Wang J."/>
            <person name="Wang Q."/>
            <person name="Steinberg C.E."/>
            <person name="Wang H."/>
            <person name="Li N."/>
            <person name="Qian L."/>
            <person name="Zhang G."/>
            <person name="Li Y."/>
            <person name="Yang H."/>
            <person name="Liu X."/>
            <person name="Wang J."/>
            <person name="Yin Y."/>
            <person name="Wang J."/>
        </authorList>
    </citation>
    <scope>NUCLEOTIDE SEQUENCE [LARGE SCALE GENOMIC DNA]</scope>
    <source>
        <strain evidence="1">05x7-T-G4-1.051#20</strain>
    </source>
</reference>
<organism evidence="1">
    <name type="scientific">Magallana gigas</name>
    <name type="common">Pacific oyster</name>
    <name type="synonym">Crassostrea gigas</name>
    <dbReference type="NCBI Taxonomy" id="29159"/>
    <lineage>
        <taxon>Eukaryota</taxon>
        <taxon>Metazoa</taxon>
        <taxon>Spiralia</taxon>
        <taxon>Lophotrochozoa</taxon>
        <taxon>Mollusca</taxon>
        <taxon>Bivalvia</taxon>
        <taxon>Autobranchia</taxon>
        <taxon>Pteriomorphia</taxon>
        <taxon>Ostreida</taxon>
        <taxon>Ostreoidea</taxon>
        <taxon>Ostreidae</taxon>
        <taxon>Magallana</taxon>
    </lineage>
</organism>
<gene>
    <name evidence="1" type="ORF">CGI_10002245</name>
</gene>